<evidence type="ECO:0000256" key="1">
    <source>
        <dbReference type="ARBA" id="ARBA00005417"/>
    </source>
</evidence>
<gene>
    <name evidence="7" type="ORF">F3087_01625</name>
</gene>
<dbReference type="GO" id="GO:0016887">
    <property type="term" value="F:ATP hydrolysis activity"/>
    <property type="evidence" value="ECO:0007669"/>
    <property type="project" value="InterPro"/>
</dbReference>
<evidence type="ECO:0000313" key="7">
    <source>
        <dbReference type="EMBL" id="KAA8890044.1"/>
    </source>
</evidence>
<protein>
    <submittedName>
        <fullName evidence="7">ABC transporter ATP-binding protein</fullName>
    </submittedName>
</protein>
<evidence type="ECO:0000313" key="8">
    <source>
        <dbReference type="Proteomes" id="UP000323876"/>
    </source>
</evidence>
<proteinExistence type="inferred from homology"/>
<organism evidence="7 8">
    <name type="scientific">Nocardia colli</name>
    <dbReference type="NCBI Taxonomy" id="2545717"/>
    <lineage>
        <taxon>Bacteria</taxon>
        <taxon>Bacillati</taxon>
        <taxon>Actinomycetota</taxon>
        <taxon>Actinomycetes</taxon>
        <taxon>Mycobacteriales</taxon>
        <taxon>Nocardiaceae</taxon>
        <taxon>Nocardia</taxon>
    </lineage>
</organism>
<dbReference type="PANTHER" id="PTHR43820:SF4">
    <property type="entry name" value="HIGH-AFFINITY BRANCHED-CHAIN AMINO ACID TRANSPORT ATP-BINDING PROTEIN LIVF"/>
    <property type="match status" value="1"/>
</dbReference>
<dbReference type="SMART" id="SM00382">
    <property type="entry name" value="AAA"/>
    <property type="match status" value="1"/>
</dbReference>
<dbReference type="Pfam" id="PF00005">
    <property type="entry name" value="ABC_tran"/>
    <property type="match status" value="1"/>
</dbReference>
<dbReference type="InterPro" id="IPR052156">
    <property type="entry name" value="BCAA_Transport_ATP-bd_LivF"/>
</dbReference>
<dbReference type="GO" id="GO:0005524">
    <property type="term" value="F:ATP binding"/>
    <property type="evidence" value="ECO:0007669"/>
    <property type="project" value="UniProtKB-KW"/>
</dbReference>
<evidence type="ECO:0000256" key="2">
    <source>
        <dbReference type="ARBA" id="ARBA00022448"/>
    </source>
</evidence>
<dbReference type="InterPro" id="IPR027417">
    <property type="entry name" value="P-loop_NTPase"/>
</dbReference>
<dbReference type="OrthoDB" id="9776369at2"/>
<keyword evidence="8" id="KW-1185">Reference proteome</keyword>
<comment type="similarity">
    <text evidence="1">Belongs to the ABC transporter superfamily.</text>
</comment>
<dbReference type="Gene3D" id="3.40.50.300">
    <property type="entry name" value="P-loop containing nucleotide triphosphate hydrolases"/>
    <property type="match status" value="1"/>
</dbReference>
<keyword evidence="4 7" id="KW-0067">ATP-binding</keyword>
<sequence>MPIDDTATPILEFDDVTVHYGPSKALDKISLVVRPGEIVSLLGGNASGKSTTMKTALGLLRPSSGTIRIDGDDVTGKPPSARIAAGLASVPEARRVFPAMTVEENLHVGGYIRKERRAVLASRAAELYEHFPRLRERRHQHAGTLSGGEQQMLAFARALMSKPRLICMDEPTMGLSPLFVDRVLDEIARLNRELGLAILIVEQQAELALSIAHTGNVLRGGAIVLRGTADELLDNPAVRDAYLGKVTT</sequence>
<evidence type="ECO:0000256" key="4">
    <source>
        <dbReference type="ARBA" id="ARBA00022840"/>
    </source>
</evidence>
<dbReference type="PANTHER" id="PTHR43820">
    <property type="entry name" value="HIGH-AFFINITY BRANCHED-CHAIN AMINO ACID TRANSPORT ATP-BINDING PROTEIN LIVF"/>
    <property type="match status" value="1"/>
</dbReference>
<dbReference type="InterPro" id="IPR003593">
    <property type="entry name" value="AAA+_ATPase"/>
</dbReference>
<dbReference type="EMBL" id="VXLC01000001">
    <property type="protein sequence ID" value="KAA8890044.1"/>
    <property type="molecule type" value="Genomic_DNA"/>
</dbReference>
<comment type="caution">
    <text evidence="7">The sequence shown here is derived from an EMBL/GenBank/DDBJ whole genome shotgun (WGS) entry which is preliminary data.</text>
</comment>
<feature type="domain" description="ABC transporter" evidence="6">
    <location>
        <begin position="11"/>
        <end position="245"/>
    </location>
</feature>
<dbReference type="GO" id="GO:0015658">
    <property type="term" value="F:branched-chain amino acid transmembrane transporter activity"/>
    <property type="evidence" value="ECO:0007669"/>
    <property type="project" value="TreeGrafter"/>
</dbReference>
<dbReference type="InterPro" id="IPR017871">
    <property type="entry name" value="ABC_transporter-like_CS"/>
</dbReference>
<dbReference type="AlphaFoldDB" id="A0A5N0EP06"/>
<dbReference type="PROSITE" id="PS50893">
    <property type="entry name" value="ABC_TRANSPORTER_2"/>
    <property type="match status" value="1"/>
</dbReference>
<dbReference type="InterPro" id="IPR003439">
    <property type="entry name" value="ABC_transporter-like_ATP-bd"/>
</dbReference>
<dbReference type="CDD" id="cd03224">
    <property type="entry name" value="ABC_TM1139_LivF_branched"/>
    <property type="match status" value="1"/>
</dbReference>
<keyword evidence="5" id="KW-0029">Amino-acid transport</keyword>
<keyword evidence="3" id="KW-0547">Nucleotide-binding</keyword>
<evidence type="ECO:0000256" key="5">
    <source>
        <dbReference type="ARBA" id="ARBA00022970"/>
    </source>
</evidence>
<dbReference type="GO" id="GO:0015807">
    <property type="term" value="P:L-amino acid transport"/>
    <property type="evidence" value="ECO:0007669"/>
    <property type="project" value="TreeGrafter"/>
</dbReference>
<dbReference type="Proteomes" id="UP000323876">
    <property type="component" value="Unassembled WGS sequence"/>
</dbReference>
<dbReference type="RefSeq" id="WP_150399959.1">
    <property type="nucleotide sequence ID" value="NZ_VXLC01000001.1"/>
</dbReference>
<dbReference type="PROSITE" id="PS00211">
    <property type="entry name" value="ABC_TRANSPORTER_1"/>
    <property type="match status" value="1"/>
</dbReference>
<name>A0A5N0EP06_9NOCA</name>
<evidence type="ECO:0000259" key="6">
    <source>
        <dbReference type="PROSITE" id="PS50893"/>
    </source>
</evidence>
<keyword evidence="2" id="KW-0813">Transport</keyword>
<evidence type="ECO:0000256" key="3">
    <source>
        <dbReference type="ARBA" id="ARBA00022741"/>
    </source>
</evidence>
<accession>A0A5N0EP06</accession>
<reference evidence="7 8" key="1">
    <citation type="submission" date="2019-09" db="EMBL/GenBank/DDBJ databases">
        <authorList>
            <person name="Wang X."/>
        </authorList>
    </citation>
    <scope>NUCLEOTIDE SEQUENCE [LARGE SCALE GENOMIC DNA]</scope>
    <source>
        <strain evidence="7 8">CICC 11023</strain>
    </source>
</reference>
<dbReference type="SUPFAM" id="SSF52540">
    <property type="entry name" value="P-loop containing nucleoside triphosphate hydrolases"/>
    <property type="match status" value="1"/>
</dbReference>